<organism evidence="1">
    <name type="scientific">Zea mays</name>
    <name type="common">Maize</name>
    <dbReference type="NCBI Taxonomy" id="4577"/>
    <lineage>
        <taxon>Eukaryota</taxon>
        <taxon>Viridiplantae</taxon>
        <taxon>Streptophyta</taxon>
        <taxon>Embryophyta</taxon>
        <taxon>Tracheophyta</taxon>
        <taxon>Spermatophyta</taxon>
        <taxon>Magnoliopsida</taxon>
        <taxon>Liliopsida</taxon>
        <taxon>Poales</taxon>
        <taxon>Poaceae</taxon>
        <taxon>PACMAD clade</taxon>
        <taxon>Panicoideae</taxon>
        <taxon>Andropogonodae</taxon>
        <taxon>Andropogoneae</taxon>
        <taxon>Tripsacinae</taxon>
        <taxon>Zea</taxon>
    </lineage>
</organism>
<gene>
    <name evidence="1" type="ORF">Zm00014a_030518</name>
</gene>
<proteinExistence type="predicted"/>
<sequence length="16" mass="1708">TTATTKSFSPKQVRVG</sequence>
<dbReference type="EMBL" id="NCVQ01000010">
    <property type="protein sequence ID" value="PWZ05278.1"/>
    <property type="molecule type" value="Genomic_DNA"/>
</dbReference>
<protein>
    <submittedName>
        <fullName evidence="1">Uncharacterized protein</fullName>
    </submittedName>
</protein>
<reference evidence="1" key="1">
    <citation type="journal article" date="2018" name="Nat. Genet.">
        <title>Extensive intraspecific gene order and gene structural variations between Mo17 and other maize genomes.</title>
        <authorList>
            <person name="Sun S."/>
            <person name="Zhou Y."/>
            <person name="Chen J."/>
            <person name="Shi J."/>
            <person name="Zhao H."/>
            <person name="Zhao H."/>
            <person name="Song W."/>
            <person name="Zhang M."/>
            <person name="Cui Y."/>
            <person name="Dong X."/>
            <person name="Liu H."/>
            <person name="Ma X."/>
            <person name="Jiao Y."/>
            <person name="Wang B."/>
            <person name="Wei X."/>
            <person name="Stein J.C."/>
            <person name="Glaubitz J.C."/>
            <person name="Lu F."/>
            <person name="Yu G."/>
            <person name="Liang C."/>
            <person name="Fengler K."/>
            <person name="Li B."/>
            <person name="Rafalski A."/>
            <person name="Schnable P.S."/>
            <person name="Ware D.H."/>
            <person name="Buckler E.S."/>
            <person name="Lai J."/>
        </authorList>
    </citation>
    <scope>NUCLEOTIDE SEQUENCE [LARGE SCALE GENOMIC DNA]</scope>
    <source>
        <tissue evidence="1">Seedling</tissue>
    </source>
</reference>
<name>A0A3L6DA92_MAIZE</name>
<comment type="caution">
    <text evidence="1">The sequence shown here is derived from an EMBL/GenBank/DDBJ whole genome shotgun (WGS) entry which is preliminary data.</text>
</comment>
<feature type="non-terminal residue" evidence="1">
    <location>
        <position position="1"/>
    </location>
</feature>
<accession>A0A3L6DA92</accession>
<evidence type="ECO:0000313" key="1">
    <source>
        <dbReference type="EMBL" id="PWZ05278.1"/>
    </source>
</evidence>
<dbReference type="Proteomes" id="UP000251960">
    <property type="component" value="Chromosome 9"/>
</dbReference>
<dbReference type="AlphaFoldDB" id="A0A3L6DA92"/>